<feature type="transmembrane region" description="Helical" evidence="7">
    <location>
        <begin position="261"/>
        <end position="286"/>
    </location>
</feature>
<keyword evidence="3" id="KW-1003">Cell membrane</keyword>
<proteinExistence type="predicted"/>
<evidence type="ECO:0000313" key="8">
    <source>
        <dbReference type="EMBL" id="EED35962.1"/>
    </source>
</evidence>
<evidence type="ECO:0000256" key="4">
    <source>
        <dbReference type="ARBA" id="ARBA00022692"/>
    </source>
</evidence>
<dbReference type="Proteomes" id="UP000004699">
    <property type="component" value="Unassembled WGS sequence"/>
</dbReference>
<dbReference type="HOGENOM" id="CLU_019375_7_1_6"/>
<dbReference type="eggNOG" id="COG1301">
    <property type="taxonomic scope" value="Bacteria"/>
</dbReference>
<dbReference type="SUPFAM" id="SSF118215">
    <property type="entry name" value="Proton glutamate symport protein"/>
    <property type="match status" value="1"/>
</dbReference>
<comment type="subcellular location">
    <subcellularLocation>
        <location evidence="1">Cell membrane</location>
        <topology evidence="1">Multi-pass membrane protein</topology>
    </subcellularLocation>
</comment>
<dbReference type="GO" id="GO:0006835">
    <property type="term" value="P:dicarboxylic acid transport"/>
    <property type="evidence" value="ECO:0007669"/>
    <property type="project" value="TreeGrafter"/>
</dbReference>
<keyword evidence="2" id="KW-0813">Transport</keyword>
<keyword evidence="4 7" id="KW-0812">Transmembrane</keyword>
<feature type="transmembrane region" description="Helical" evidence="7">
    <location>
        <begin position="331"/>
        <end position="351"/>
    </location>
</feature>
<feature type="transmembrane region" description="Helical" evidence="7">
    <location>
        <begin position="301"/>
        <end position="319"/>
    </location>
</feature>
<dbReference type="Pfam" id="PF00375">
    <property type="entry name" value="SDF"/>
    <property type="match status" value="1"/>
</dbReference>
<dbReference type="STRING" id="565045.NOR51B_1910"/>
<sequence>MVNMSFSRQPLGYLEYLNPRSLKYLNSHLVSLVEGRLWLKVLLGMFAGLLVGILLGPGAGFVSVSTGLVVGNWLALPGHLFLAVIQMIVVPLVFASVIRGLAASENLEQLRRLGLWVTGFFVVTTAVAASIGLALAAILGPGRSLAGTVAKADSGAPDVPVTAVPGVADLPQALVGLLPGNPLSSMAQGEMLQVVLFSVVMGVALVSMPPVQSRPLLDLLESLQQVCMTVVRWAMRLAPLAVFGLMARLTSQIGFSALASMAFYVITVITGLLLMLAVYLVLLALFGRQRPVAFLRASRELLLLAFSTSSSAAVMPLSIKTAEESLQVRPSIAQFVIPLGATINMTGTALYQGVAAMFLAQVYGIDIGLGGMLLVVAMAVGAAVGSPGTPGIGIVILAMVLTTVGIPAEGVALIMGVDRILDMCRTSLNVAGDLVAASIMDRWLDYGDTQVDTVQQDQEPKVSDAND</sequence>
<protein>
    <submittedName>
        <fullName evidence="8">Sodium:dicarboxylate symporter</fullName>
    </submittedName>
</protein>
<feature type="transmembrane region" description="Helical" evidence="7">
    <location>
        <begin position="363"/>
        <end position="385"/>
    </location>
</feature>
<evidence type="ECO:0000256" key="3">
    <source>
        <dbReference type="ARBA" id="ARBA00022475"/>
    </source>
</evidence>
<dbReference type="EMBL" id="DS999411">
    <property type="protein sequence ID" value="EED35962.1"/>
    <property type="molecule type" value="Genomic_DNA"/>
</dbReference>
<dbReference type="PANTHER" id="PTHR42865">
    <property type="entry name" value="PROTON/GLUTAMATE-ASPARTATE SYMPORTER"/>
    <property type="match status" value="1"/>
</dbReference>
<evidence type="ECO:0000256" key="1">
    <source>
        <dbReference type="ARBA" id="ARBA00004651"/>
    </source>
</evidence>
<evidence type="ECO:0000256" key="6">
    <source>
        <dbReference type="ARBA" id="ARBA00023136"/>
    </source>
</evidence>
<name>B8KTG6_9GAMM</name>
<feature type="transmembrane region" description="Helical" evidence="7">
    <location>
        <begin position="230"/>
        <end position="249"/>
    </location>
</feature>
<accession>B8KTG6</accession>
<feature type="transmembrane region" description="Helical" evidence="7">
    <location>
        <begin position="80"/>
        <end position="101"/>
    </location>
</feature>
<evidence type="ECO:0000256" key="7">
    <source>
        <dbReference type="SAM" id="Phobius"/>
    </source>
</evidence>
<feature type="transmembrane region" description="Helical" evidence="7">
    <location>
        <begin position="113"/>
        <end position="139"/>
    </location>
</feature>
<organism evidence="8 9">
    <name type="scientific">Luminiphilus syltensis NOR5-1B</name>
    <dbReference type="NCBI Taxonomy" id="565045"/>
    <lineage>
        <taxon>Bacteria</taxon>
        <taxon>Pseudomonadati</taxon>
        <taxon>Pseudomonadota</taxon>
        <taxon>Gammaproteobacteria</taxon>
        <taxon>Cellvibrionales</taxon>
        <taxon>Halieaceae</taxon>
        <taxon>Luminiphilus</taxon>
    </lineage>
</organism>
<gene>
    <name evidence="8" type="ORF">NOR51B_1910</name>
</gene>
<dbReference type="AlphaFoldDB" id="B8KTG6"/>
<dbReference type="GO" id="GO:0005886">
    <property type="term" value="C:plasma membrane"/>
    <property type="evidence" value="ECO:0007669"/>
    <property type="project" value="UniProtKB-SubCell"/>
</dbReference>
<dbReference type="InterPro" id="IPR036458">
    <property type="entry name" value="Na:dicarbo_symporter_sf"/>
</dbReference>
<evidence type="ECO:0000256" key="5">
    <source>
        <dbReference type="ARBA" id="ARBA00022989"/>
    </source>
</evidence>
<feature type="transmembrane region" description="Helical" evidence="7">
    <location>
        <begin position="391"/>
        <end position="415"/>
    </location>
</feature>
<dbReference type="InterPro" id="IPR001991">
    <property type="entry name" value="Na-dicarboxylate_symporter"/>
</dbReference>
<evidence type="ECO:0000256" key="2">
    <source>
        <dbReference type="ARBA" id="ARBA00022448"/>
    </source>
</evidence>
<reference evidence="9" key="1">
    <citation type="journal article" date="2013" name="BMC Microbiol.">
        <title>Taxonomy and evolution of bacteriochlorophyll a-containing members of the OM60/NOR5 clade of marine gammaproteobacteria: description of Luminiphilus syltensis gen. nov., sp. nov., reclassification of Haliea rubra as Pseudohaliea rubra gen. nov., comb. nov., and emendation of Chromatocurvus halotolerans.</title>
        <authorList>
            <person name="Spring S."/>
            <person name="Riedel T."/>
            <person name="Sproer C."/>
            <person name="Yan S."/>
            <person name="Harder J."/>
            <person name="Fuchs B.M."/>
        </authorList>
    </citation>
    <scope>NUCLEOTIDE SEQUENCE [LARGE SCALE GENOMIC DNA]</scope>
    <source>
        <strain evidence="9">NOR51-B</strain>
    </source>
</reference>
<feature type="transmembrane region" description="Helical" evidence="7">
    <location>
        <begin position="37"/>
        <end position="60"/>
    </location>
</feature>
<keyword evidence="9" id="KW-1185">Reference proteome</keyword>
<evidence type="ECO:0000313" key="9">
    <source>
        <dbReference type="Proteomes" id="UP000004699"/>
    </source>
</evidence>
<dbReference type="GO" id="GO:0015293">
    <property type="term" value="F:symporter activity"/>
    <property type="evidence" value="ECO:0007669"/>
    <property type="project" value="UniProtKB-KW"/>
</dbReference>
<dbReference type="Gene3D" id="1.10.3860.10">
    <property type="entry name" value="Sodium:dicarboxylate symporter"/>
    <property type="match status" value="1"/>
</dbReference>
<keyword evidence="5 7" id="KW-1133">Transmembrane helix</keyword>
<feature type="transmembrane region" description="Helical" evidence="7">
    <location>
        <begin position="191"/>
        <end position="209"/>
    </location>
</feature>
<dbReference type="PANTHER" id="PTHR42865:SF7">
    <property type="entry name" value="PROTON_GLUTAMATE-ASPARTATE SYMPORTER"/>
    <property type="match status" value="1"/>
</dbReference>
<dbReference type="PRINTS" id="PR00173">
    <property type="entry name" value="EDTRNSPORT"/>
</dbReference>
<keyword evidence="6 7" id="KW-0472">Membrane</keyword>